<dbReference type="AlphaFoldDB" id="A0A0F9KV51"/>
<protein>
    <recommendedName>
        <fullName evidence="2">Capsule polysaccharide biosynthesis protein</fullName>
    </recommendedName>
</protein>
<dbReference type="EMBL" id="LAZR01014042">
    <property type="protein sequence ID" value="KKM19205.1"/>
    <property type="molecule type" value="Genomic_DNA"/>
</dbReference>
<organism evidence="1">
    <name type="scientific">marine sediment metagenome</name>
    <dbReference type="NCBI Taxonomy" id="412755"/>
    <lineage>
        <taxon>unclassified sequences</taxon>
        <taxon>metagenomes</taxon>
        <taxon>ecological metagenomes</taxon>
    </lineage>
</organism>
<sequence length="293" mass="34095">MKKRKGRAFIYVRKTAPYPHFDIWRGLEKCGYGREIKYLTHFRDGDIMPWDLLVTWTLWRHTTRRNCADAHTRIRGTTFCMEHGWIKNIHGKEYYQLAVRRGYGPGMNGAGDTVPGDGTRWKSWKLKLEPWRKTGSHVLVCMQRGVRPQDPDITHGPEWANIAYDKIKRYTDRPIHWRPHPGNHRPCLPSGDRKPDKIIDPFRESMAQNLKDAWCVVIYSSTVANEAIISGIPVLFDGQSIMLQKLAKRIKHIEDPFVGDRTPELEKCAWAQWNNAELSSGLPFKRLLDEYST</sequence>
<proteinExistence type="predicted"/>
<comment type="caution">
    <text evidence="1">The sequence shown here is derived from an EMBL/GenBank/DDBJ whole genome shotgun (WGS) entry which is preliminary data.</text>
</comment>
<evidence type="ECO:0008006" key="2">
    <source>
        <dbReference type="Google" id="ProtNLM"/>
    </source>
</evidence>
<accession>A0A0F9KV51</accession>
<gene>
    <name evidence="1" type="ORF">LCGC14_1658010</name>
</gene>
<reference evidence="1" key="1">
    <citation type="journal article" date="2015" name="Nature">
        <title>Complex archaea that bridge the gap between prokaryotes and eukaryotes.</title>
        <authorList>
            <person name="Spang A."/>
            <person name="Saw J.H."/>
            <person name="Jorgensen S.L."/>
            <person name="Zaremba-Niedzwiedzka K."/>
            <person name="Martijn J."/>
            <person name="Lind A.E."/>
            <person name="van Eijk R."/>
            <person name="Schleper C."/>
            <person name="Guy L."/>
            <person name="Ettema T.J."/>
        </authorList>
    </citation>
    <scope>NUCLEOTIDE SEQUENCE</scope>
</reference>
<name>A0A0F9KV51_9ZZZZ</name>
<evidence type="ECO:0000313" key="1">
    <source>
        <dbReference type="EMBL" id="KKM19205.1"/>
    </source>
</evidence>